<sequence length="259" mass="28287">MDIIPLETNVLHASDVIYWLDGSSDANPDNMRRLNHTIELQLDTRPSDLRVINTAGKTGLLRNPVGEIIEGRASETQRNFVVTAPYPLSGHIHDPRGRYNPRSFSISVGTAEGRSLILYPTPIGARVTAVGGLFASLRWQSNNEPAVWALATLTITVPGLAQPQQYIGQADYRGELVIPWPQLPPLAEGQTHYNATLSIQAQDSIDGTTPIDPTSLPVAHIESPTDINDFIDPIGLEVIPGDRLIVRSAMRDHLTLNPS</sequence>
<reference evidence="1 2" key="1">
    <citation type="journal article" date="2014" name="Int. J. Syst. Evol. Microbiol.">
        <title>Complete genome sequence of Corynebacterium casei LMG S-19264T (=DSM 44701T), isolated from a smear-ripened cheese.</title>
        <authorList>
            <consortium name="US DOE Joint Genome Institute (JGI-PGF)"/>
            <person name="Walter F."/>
            <person name="Albersmeier A."/>
            <person name="Kalinowski J."/>
            <person name="Ruckert C."/>
        </authorList>
    </citation>
    <scope>NUCLEOTIDE SEQUENCE [LARGE SCALE GENOMIC DNA]</scope>
    <source>
        <strain evidence="1 2">NBRC 110095</strain>
    </source>
</reference>
<organism evidence="1 2">
    <name type="scientific">Marinibactrum halimedae</name>
    <dbReference type="NCBI Taxonomy" id="1444977"/>
    <lineage>
        <taxon>Bacteria</taxon>
        <taxon>Pseudomonadati</taxon>
        <taxon>Pseudomonadota</taxon>
        <taxon>Gammaproteobacteria</taxon>
        <taxon>Cellvibrionales</taxon>
        <taxon>Cellvibrionaceae</taxon>
        <taxon>Marinibactrum</taxon>
    </lineage>
</organism>
<gene>
    <name evidence="1" type="ORF">GCM10007877_35690</name>
</gene>
<proteinExistence type="predicted"/>
<evidence type="ECO:0000313" key="2">
    <source>
        <dbReference type="Proteomes" id="UP001156870"/>
    </source>
</evidence>
<dbReference type="RefSeq" id="WP_232595218.1">
    <property type="nucleotide sequence ID" value="NZ_BSPD01000091.1"/>
</dbReference>
<protein>
    <submittedName>
        <fullName evidence="1">Uncharacterized protein</fullName>
    </submittedName>
</protein>
<evidence type="ECO:0000313" key="1">
    <source>
        <dbReference type="EMBL" id="GLS27850.1"/>
    </source>
</evidence>
<dbReference type="AlphaFoldDB" id="A0AA37TDK1"/>
<accession>A0AA37TDK1</accession>
<dbReference type="EMBL" id="BSPD01000091">
    <property type="protein sequence ID" value="GLS27850.1"/>
    <property type="molecule type" value="Genomic_DNA"/>
</dbReference>
<comment type="caution">
    <text evidence="1">The sequence shown here is derived from an EMBL/GenBank/DDBJ whole genome shotgun (WGS) entry which is preliminary data.</text>
</comment>
<name>A0AA37TDK1_9GAMM</name>
<keyword evidence="2" id="KW-1185">Reference proteome</keyword>
<dbReference type="Proteomes" id="UP001156870">
    <property type="component" value="Unassembled WGS sequence"/>
</dbReference>